<protein>
    <submittedName>
        <fullName evidence="10">Aminopeptidase</fullName>
    </submittedName>
</protein>
<reference evidence="10" key="1">
    <citation type="submission" date="2020-10" db="EMBL/GenBank/DDBJ databases">
        <authorList>
            <person name="Gilroy R."/>
        </authorList>
    </citation>
    <scope>NUCLEOTIDE SEQUENCE</scope>
    <source>
        <strain evidence="10">9366</strain>
    </source>
</reference>
<dbReference type="GO" id="GO:0008237">
    <property type="term" value="F:metallopeptidase activity"/>
    <property type="evidence" value="ECO:0007669"/>
    <property type="project" value="UniProtKB-KW"/>
</dbReference>
<dbReference type="GO" id="GO:0004177">
    <property type="term" value="F:aminopeptidase activity"/>
    <property type="evidence" value="ECO:0007669"/>
    <property type="project" value="UniProtKB-KW"/>
</dbReference>
<evidence type="ECO:0000256" key="7">
    <source>
        <dbReference type="ARBA" id="ARBA00022723"/>
    </source>
</evidence>
<accession>A0A9D1MLG7</accession>
<dbReference type="Proteomes" id="UP000824145">
    <property type="component" value="Unassembled WGS sequence"/>
</dbReference>
<evidence type="ECO:0000256" key="4">
    <source>
        <dbReference type="ARBA" id="ARBA00008236"/>
    </source>
</evidence>
<dbReference type="InterPro" id="IPR052170">
    <property type="entry name" value="M29_Exopeptidase"/>
</dbReference>
<keyword evidence="7" id="KW-0479">Metal-binding</keyword>
<dbReference type="AlphaFoldDB" id="A0A9D1MLG7"/>
<evidence type="ECO:0000256" key="5">
    <source>
        <dbReference type="ARBA" id="ARBA00022438"/>
    </source>
</evidence>
<comment type="cofactor">
    <cofactor evidence="2">
        <name>Mg(2+)</name>
        <dbReference type="ChEBI" id="CHEBI:18420"/>
    </cofactor>
</comment>
<comment type="cofactor">
    <cofactor evidence="1">
        <name>Co(2+)</name>
        <dbReference type="ChEBI" id="CHEBI:48828"/>
    </cofactor>
</comment>
<dbReference type="PANTHER" id="PTHR34448">
    <property type="entry name" value="AMINOPEPTIDASE"/>
    <property type="match status" value="1"/>
</dbReference>
<sequence length="372" mass="41344">MLLDERIKTLAHNLVNYSCSLKKGENLLIECTEADYQLVACIIREAYAVGAYPFVSLGDSRIKRELLMGMDKELADKMAGFDKPKFEQMQAYIGIRGGNNAYENSDVPAANMDAYNLYYAHPVHHDIRVKKTKWVILRYPTPGMSAMSGMSTEAFEDMFFDVCNLDYAKMDKAMDPLVELINRTDKVRIVSPGTDISFSIKGIGAVKCSGHCNIPDGEVYTAPVKDSVNGRITYNVPSVNNGIKFENVSLLFKDGKIVEATANDTEAINKIFDVDEGARYVGEFSFGLNPYINKAMGDILFDEKISGSIHFTPGACYDDAWNGNVSAEHWDLVLVQTPEMGGGEIYMDGVLVRKDGRFVLPELLCLNPENLK</sequence>
<evidence type="ECO:0000256" key="1">
    <source>
        <dbReference type="ARBA" id="ARBA00001941"/>
    </source>
</evidence>
<dbReference type="GO" id="GO:0046872">
    <property type="term" value="F:metal ion binding"/>
    <property type="evidence" value="ECO:0007669"/>
    <property type="project" value="UniProtKB-KW"/>
</dbReference>
<dbReference type="Pfam" id="PF02073">
    <property type="entry name" value="Peptidase_M29"/>
    <property type="match status" value="1"/>
</dbReference>
<keyword evidence="5 10" id="KW-0031">Aminopeptidase</keyword>
<comment type="cofactor">
    <cofactor evidence="3">
        <name>Zn(2+)</name>
        <dbReference type="ChEBI" id="CHEBI:29105"/>
    </cofactor>
</comment>
<keyword evidence="9" id="KW-0482">Metalloprotease</keyword>
<comment type="similarity">
    <text evidence="4">Belongs to the peptidase M29 family.</text>
</comment>
<dbReference type="PANTHER" id="PTHR34448:SF1">
    <property type="entry name" value="BLL6088 PROTEIN"/>
    <property type="match status" value="1"/>
</dbReference>
<gene>
    <name evidence="10" type="ORF">IAB07_01465</name>
</gene>
<dbReference type="GO" id="GO:0006508">
    <property type="term" value="P:proteolysis"/>
    <property type="evidence" value="ECO:0007669"/>
    <property type="project" value="UniProtKB-KW"/>
</dbReference>
<evidence type="ECO:0000256" key="9">
    <source>
        <dbReference type="ARBA" id="ARBA00023049"/>
    </source>
</evidence>
<evidence type="ECO:0000313" key="11">
    <source>
        <dbReference type="Proteomes" id="UP000824145"/>
    </source>
</evidence>
<dbReference type="InterPro" id="IPR000787">
    <property type="entry name" value="Peptidase_M29"/>
</dbReference>
<evidence type="ECO:0000313" key="10">
    <source>
        <dbReference type="EMBL" id="HIU62424.1"/>
    </source>
</evidence>
<organism evidence="10 11">
    <name type="scientific">Candidatus Caccalectryoclostridium excrementigallinarum</name>
    <dbReference type="NCBI Taxonomy" id="2840710"/>
    <lineage>
        <taxon>Bacteria</taxon>
        <taxon>Bacillati</taxon>
        <taxon>Bacillota</taxon>
        <taxon>Clostridia</taxon>
        <taxon>Christensenellales</taxon>
        <taxon>Christensenellaceae</taxon>
        <taxon>Christensenellaceae incertae sedis</taxon>
        <taxon>Candidatus Caccalectryoclostridium</taxon>
    </lineage>
</organism>
<evidence type="ECO:0000256" key="3">
    <source>
        <dbReference type="ARBA" id="ARBA00001947"/>
    </source>
</evidence>
<dbReference type="InterPro" id="IPR035097">
    <property type="entry name" value="M29_N-terminal"/>
</dbReference>
<evidence type="ECO:0000256" key="8">
    <source>
        <dbReference type="ARBA" id="ARBA00022801"/>
    </source>
</evidence>
<dbReference type="EMBL" id="DVNJ01000005">
    <property type="protein sequence ID" value="HIU62424.1"/>
    <property type="molecule type" value="Genomic_DNA"/>
</dbReference>
<dbReference type="Gene3D" id="3.40.1830.10">
    <property type="entry name" value="Thermophilic metalloprotease (M29)"/>
    <property type="match status" value="1"/>
</dbReference>
<reference evidence="10" key="2">
    <citation type="journal article" date="2021" name="PeerJ">
        <title>Extensive microbial diversity within the chicken gut microbiome revealed by metagenomics and culture.</title>
        <authorList>
            <person name="Gilroy R."/>
            <person name="Ravi A."/>
            <person name="Getino M."/>
            <person name="Pursley I."/>
            <person name="Horton D.L."/>
            <person name="Alikhan N.F."/>
            <person name="Baker D."/>
            <person name="Gharbi K."/>
            <person name="Hall N."/>
            <person name="Watson M."/>
            <person name="Adriaenssens E.M."/>
            <person name="Foster-Nyarko E."/>
            <person name="Jarju S."/>
            <person name="Secka A."/>
            <person name="Antonio M."/>
            <person name="Oren A."/>
            <person name="Chaudhuri R.R."/>
            <person name="La Ragione R."/>
            <person name="Hildebrand F."/>
            <person name="Pallen M.J."/>
        </authorList>
    </citation>
    <scope>NUCLEOTIDE SEQUENCE</scope>
    <source>
        <strain evidence="10">9366</strain>
    </source>
</reference>
<proteinExistence type="inferred from homology"/>
<name>A0A9D1MLG7_9FIRM</name>
<comment type="caution">
    <text evidence="10">The sequence shown here is derived from an EMBL/GenBank/DDBJ whole genome shotgun (WGS) entry which is preliminary data.</text>
</comment>
<evidence type="ECO:0000256" key="6">
    <source>
        <dbReference type="ARBA" id="ARBA00022670"/>
    </source>
</evidence>
<dbReference type="SUPFAM" id="SSF144052">
    <property type="entry name" value="Thermophilic metalloprotease-like"/>
    <property type="match status" value="1"/>
</dbReference>
<keyword evidence="8" id="KW-0378">Hydrolase</keyword>
<evidence type="ECO:0000256" key="2">
    <source>
        <dbReference type="ARBA" id="ARBA00001946"/>
    </source>
</evidence>
<keyword evidence="6" id="KW-0645">Protease</keyword>